<evidence type="ECO:0000256" key="1">
    <source>
        <dbReference type="SAM" id="MobiDB-lite"/>
    </source>
</evidence>
<feature type="domain" description="PHB de-polymerase C-terminal" evidence="2">
    <location>
        <begin position="207"/>
        <end position="407"/>
    </location>
</feature>
<dbReference type="InterPro" id="IPR009656">
    <property type="entry name" value="PHB_depo_C"/>
</dbReference>
<dbReference type="NCBIfam" id="TIGR01849">
    <property type="entry name" value="PHB_depoly_PhaZ"/>
    <property type="match status" value="1"/>
</dbReference>
<dbReference type="OrthoDB" id="9774318at2"/>
<sequence>MNYYAYEMAHAFMSPVRFGVQALRQTLGWPLNPMSYTTAGKNMIAACEVFENITRRYGKPEFGIKSVQLAGLTVPIREEVVLAKPFCNLIHFDRGQAETGKRYDPKVLIIAPMSGHYATLLRGTVESMLPEHDVYITDWADARNVPIAAGRFDFDDFVDYLIDFMRFIGTNTHVIAVCQPAVPALVAAALMASRNETCQPASLVLMGGPIDTRRNPTKVNDLAADRSISWFESNVISTVPFPHAGFMRPVYPGFMQLTGFMTMNLERHMNAHVDLFNNLVKGDCDSVNQHQAFYEEYLAVMDLTAEFYLQTVQTVFQDHLLPDKKLMHRNELVDCSAIRNTALMTVEGERDDICGLGQTEAAHDLCVGIPHDEKVHYVQQGVGHYGVFNGTRWRTEIQPRIREFIRTINYKRLTGNQSTRMPKPYRVLKDAPDVAPDWRTKPNGALNGVNGKHPPSSAAGE</sequence>
<dbReference type="Pfam" id="PF06850">
    <property type="entry name" value="PHB_depo_C"/>
    <property type="match status" value="1"/>
</dbReference>
<gene>
    <name evidence="3" type="ORF">SAMN04488557_2676</name>
</gene>
<dbReference type="PIRSF" id="PIRSF020818">
    <property type="entry name" value="PHB_depoly_PhaZ"/>
    <property type="match status" value="1"/>
</dbReference>
<dbReference type="AlphaFoldDB" id="A0A1I7NPW2"/>
<dbReference type="STRING" id="51670.SAMN04488557_2676"/>
<dbReference type="SUPFAM" id="SSF53474">
    <property type="entry name" value="alpha/beta-Hydrolases"/>
    <property type="match status" value="1"/>
</dbReference>
<dbReference type="Proteomes" id="UP000199423">
    <property type="component" value="Unassembled WGS sequence"/>
</dbReference>
<feature type="compositionally biased region" description="Basic and acidic residues" evidence="1">
    <location>
        <begin position="431"/>
        <end position="440"/>
    </location>
</feature>
<organism evidence="3 4">
    <name type="scientific">Hyphomicrobium facile</name>
    <dbReference type="NCBI Taxonomy" id="51670"/>
    <lineage>
        <taxon>Bacteria</taxon>
        <taxon>Pseudomonadati</taxon>
        <taxon>Pseudomonadota</taxon>
        <taxon>Alphaproteobacteria</taxon>
        <taxon>Hyphomicrobiales</taxon>
        <taxon>Hyphomicrobiaceae</taxon>
        <taxon>Hyphomicrobium</taxon>
    </lineage>
</organism>
<protein>
    <submittedName>
        <fullName evidence="3">Poly(3-hydroxybutyrate) depolymerase</fullName>
    </submittedName>
</protein>
<keyword evidence="4" id="KW-1185">Reference proteome</keyword>
<dbReference type="PANTHER" id="PTHR36837">
    <property type="entry name" value="POLY(3-HYDROXYALKANOATE) POLYMERASE SUBUNIT PHAC"/>
    <property type="match status" value="1"/>
</dbReference>
<evidence type="ECO:0000259" key="2">
    <source>
        <dbReference type="Pfam" id="PF06850"/>
    </source>
</evidence>
<accession>A0A1I7NPW2</accession>
<dbReference type="EMBL" id="FPCH01000003">
    <property type="protein sequence ID" value="SFV36695.1"/>
    <property type="molecule type" value="Genomic_DNA"/>
</dbReference>
<dbReference type="PANTHER" id="PTHR36837:SF4">
    <property type="entry name" value="BLR0908 PROTEIN"/>
    <property type="match status" value="1"/>
</dbReference>
<reference evidence="4" key="1">
    <citation type="submission" date="2016-10" db="EMBL/GenBank/DDBJ databases">
        <authorList>
            <person name="Varghese N."/>
            <person name="Submissions S."/>
        </authorList>
    </citation>
    <scope>NUCLEOTIDE SEQUENCE [LARGE SCALE GENOMIC DNA]</scope>
    <source>
        <strain evidence="4">DSM 1565</strain>
    </source>
</reference>
<evidence type="ECO:0000313" key="3">
    <source>
        <dbReference type="EMBL" id="SFV36695.1"/>
    </source>
</evidence>
<evidence type="ECO:0000313" key="4">
    <source>
        <dbReference type="Proteomes" id="UP000199423"/>
    </source>
</evidence>
<feature type="region of interest" description="Disordered" evidence="1">
    <location>
        <begin position="431"/>
        <end position="461"/>
    </location>
</feature>
<dbReference type="InterPro" id="IPR010915">
    <property type="entry name" value="PHB_depoly_PhaZ"/>
</dbReference>
<proteinExistence type="predicted"/>
<name>A0A1I7NPW2_9HYPH</name>
<dbReference type="RefSeq" id="WP_092868261.1">
    <property type="nucleotide sequence ID" value="NZ_FPCH01000003.1"/>
</dbReference>
<dbReference type="InterPro" id="IPR051321">
    <property type="entry name" value="PHA/PHB_synthase"/>
</dbReference>
<dbReference type="InterPro" id="IPR029058">
    <property type="entry name" value="AB_hydrolase_fold"/>
</dbReference>